<protein>
    <submittedName>
        <fullName evidence="2">Uncharacterized protein</fullName>
    </submittedName>
</protein>
<dbReference type="EMBL" id="MU006780">
    <property type="protein sequence ID" value="KAF2643046.1"/>
    <property type="molecule type" value="Genomic_DNA"/>
</dbReference>
<organism evidence="2 3">
    <name type="scientific">Massarina eburnea CBS 473.64</name>
    <dbReference type="NCBI Taxonomy" id="1395130"/>
    <lineage>
        <taxon>Eukaryota</taxon>
        <taxon>Fungi</taxon>
        <taxon>Dikarya</taxon>
        <taxon>Ascomycota</taxon>
        <taxon>Pezizomycotina</taxon>
        <taxon>Dothideomycetes</taxon>
        <taxon>Pleosporomycetidae</taxon>
        <taxon>Pleosporales</taxon>
        <taxon>Massarineae</taxon>
        <taxon>Massarinaceae</taxon>
        <taxon>Massarina</taxon>
    </lineage>
</organism>
<feature type="compositionally biased region" description="Basic and acidic residues" evidence="1">
    <location>
        <begin position="114"/>
        <end position="124"/>
    </location>
</feature>
<dbReference type="Proteomes" id="UP000799753">
    <property type="component" value="Unassembled WGS sequence"/>
</dbReference>
<keyword evidence="3" id="KW-1185">Reference proteome</keyword>
<evidence type="ECO:0000256" key="1">
    <source>
        <dbReference type="SAM" id="MobiDB-lite"/>
    </source>
</evidence>
<evidence type="ECO:0000313" key="2">
    <source>
        <dbReference type="EMBL" id="KAF2643046.1"/>
    </source>
</evidence>
<sequence length="124" mass="13543">MTYIPCLPAPEALQRFISIACLCYAGSGGAWTDQHGAWLKLAGCRLQCTSSWKPARGVVDRSLSGAEQEARYRKKRRTNGRPEGRWAGSQGDVCRTQGRLGRDRASVAQARSSSRRESIKATSG</sequence>
<reference evidence="2" key="1">
    <citation type="journal article" date="2020" name="Stud. Mycol.">
        <title>101 Dothideomycetes genomes: a test case for predicting lifestyles and emergence of pathogens.</title>
        <authorList>
            <person name="Haridas S."/>
            <person name="Albert R."/>
            <person name="Binder M."/>
            <person name="Bloem J."/>
            <person name="Labutti K."/>
            <person name="Salamov A."/>
            <person name="Andreopoulos B."/>
            <person name="Baker S."/>
            <person name="Barry K."/>
            <person name="Bills G."/>
            <person name="Bluhm B."/>
            <person name="Cannon C."/>
            <person name="Castanera R."/>
            <person name="Culley D."/>
            <person name="Daum C."/>
            <person name="Ezra D."/>
            <person name="Gonzalez J."/>
            <person name="Henrissat B."/>
            <person name="Kuo A."/>
            <person name="Liang C."/>
            <person name="Lipzen A."/>
            <person name="Lutzoni F."/>
            <person name="Magnuson J."/>
            <person name="Mondo S."/>
            <person name="Nolan M."/>
            <person name="Ohm R."/>
            <person name="Pangilinan J."/>
            <person name="Park H.-J."/>
            <person name="Ramirez L."/>
            <person name="Alfaro M."/>
            <person name="Sun H."/>
            <person name="Tritt A."/>
            <person name="Yoshinaga Y."/>
            <person name="Zwiers L.-H."/>
            <person name="Turgeon B."/>
            <person name="Goodwin S."/>
            <person name="Spatafora J."/>
            <person name="Crous P."/>
            <person name="Grigoriev I."/>
        </authorList>
    </citation>
    <scope>NUCLEOTIDE SEQUENCE</scope>
    <source>
        <strain evidence="2">CBS 473.64</strain>
    </source>
</reference>
<evidence type="ECO:0000313" key="3">
    <source>
        <dbReference type="Proteomes" id="UP000799753"/>
    </source>
</evidence>
<accession>A0A6A6S585</accession>
<feature type="region of interest" description="Disordered" evidence="1">
    <location>
        <begin position="63"/>
        <end position="124"/>
    </location>
</feature>
<proteinExistence type="predicted"/>
<dbReference type="AlphaFoldDB" id="A0A6A6S585"/>
<name>A0A6A6S585_9PLEO</name>
<gene>
    <name evidence="2" type="ORF">P280DRAFT_242821</name>
</gene>